<dbReference type="RefSeq" id="WP_172356301.1">
    <property type="nucleotide sequence ID" value="NZ_BLLH01000004.1"/>
</dbReference>
<dbReference type="EMBL" id="BLLH01000004">
    <property type="protein sequence ID" value="GFH40616.1"/>
    <property type="molecule type" value="Genomic_DNA"/>
</dbReference>
<dbReference type="InterPro" id="IPR036983">
    <property type="entry name" value="AIM24_sf"/>
</dbReference>
<protein>
    <submittedName>
        <fullName evidence="1">TIGR00266 family protein</fullName>
    </submittedName>
</protein>
<evidence type="ECO:0000313" key="1">
    <source>
        <dbReference type="EMBL" id="GFH40616.1"/>
    </source>
</evidence>
<organism evidence="1 2">
    <name type="scientific">Pseudolactococcus insecticola</name>
    <dbReference type="NCBI Taxonomy" id="2709158"/>
    <lineage>
        <taxon>Bacteria</taxon>
        <taxon>Bacillati</taxon>
        <taxon>Bacillota</taxon>
        <taxon>Bacilli</taxon>
        <taxon>Lactobacillales</taxon>
        <taxon>Streptococcaceae</taxon>
        <taxon>Pseudolactococcus</taxon>
    </lineage>
</organism>
<dbReference type="Proteomes" id="UP000475928">
    <property type="component" value="Unassembled WGS sequence"/>
</dbReference>
<comment type="caution">
    <text evidence="1">The sequence shown here is derived from an EMBL/GenBank/DDBJ whole genome shotgun (WGS) entry which is preliminary data.</text>
</comment>
<evidence type="ECO:0000313" key="2">
    <source>
        <dbReference type="Proteomes" id="UP000475928"/>
    </source>
</evidence>
<accession>A0A6A0B6P7</accession>
<reference evidence="1 2" key="1">
    <citation type="submission" date="2020-02" db="EMBL/GenBank/DDBJ databases">
        <title>Draft genome sequence of Lactococcus sp. Hs20B0-1.</title>
        <authorList>
            <person name="Noda S."/>
            <person name="Yuki M."/>
            <person name="Ohkuma M."/>
        </authorList>
    </citation>
    <scope>NUCLEOTIDE SEQUENCE [LARGE SCALE GENOMIC DNA]</scope>
    <source>
        <strain evidence="1 2">Hs20B0-1</strain>
    </source>
</reference>
<keyword evidence="2" id="KW-1185">Reference proteome</keyword>
<proteinExistence type="predicted"/>
<dbReference type="SUPFAM" id="SSF51219">
    <property type="entry name" value="TRAP-like"/>
    <property type="match status" value="1"/>
</dbReference>
<gene>
    <name evidence="1" type="ORF">Hs20B_10140</name>
</gene>
<name>A0A6A0B6P7_9LACT</name>
<dbReference type="PANTHER" id="PTHR43657">
    <property type="entry name" value="TRYPTOPHAN RNA-BINDING ATTENUATOR PROTEIN-LIKE PROTEIN"/>
    <property type="match status" value="1"/>
</dbReference>
<dbReference type="NCBIfam" id="TIGR00266">
    <property type="entry name" value="TIGR00266 family protein"/>
    <property type="match status" value="1"/>
</dbReference>
<dbReference type="InterPro" id="IPR002838">
    <property type="entry name" value="AIM24"/>
</dbReference>
<dbReference type="Gene3D" id="3.60.160.10">
    <property type="entry name" value="Mitochondrial biogenesis AIM24"/>
    <property type="match status" value="1"/>
</dbReference>
<dbReference type="Pfam" id="PF01987">
    <property type="entry name" value="AIM24"/>
    <property type="match status" value="1"/>
</dbReference>
<dbReference type="InterPro" id="IPR016031">
    <property type="entry name" value="Trp_RNA-bd_attenuator-like_dom"/>
</dbReference>
<sequence length="253" mass="26875">MSDNKMKYTIDSNMQFPMIEIALETGEFAYIQRGSMVYHNSAVTLNSELNAKGSGIGKLLKAAGRAMTSGESVFITKASSNSDEGLIALAPSTPGQVMALELGQNQYRLNDGAFLALDGSAQYSMVRQSIGRAFFGGQGGLFVMTTEGVGTLLVNAFGSIKKISLENQEITIDNAHVVAWSETLDYDIHLENGFVQSIGTGEGIVNHFQGTGEVYVQSLNIETFAGILKNYIVTDGKSGSSGNALGGIFDALT</sequence>
<dbReference type="PANTHER" id="PTHR43657:SF1">
    <property type="entry name" value="ALTERED INHERITANCE OF MITOCHONDRIA PROTEIN 24, MITOCHONDRIAL"/>
    <property type="match status" value="1"/>
</dbReference>
<dbReference type="AlphaFoldDB" id="A0A6A0B6P7"/>